<proteinExistence type="predicted"/>
<name>A0A0N5AN90_9BILA</name>
<evidence type="ECO:0000313" key="3">
    <source>
        <dbReference type="WBParaSite" id="SMUV_0000607001-mRNA-1"/>
    </source>
</evidence>
<evidence type="ECO:0000256" key="1">
    <source>
        <dbReference type="SAM" id="Phobius"/>
    </source>
</evidence>
<feature type="transmembrane region" description="Helical" evidence="1">
    <location>
        <begin position="43"/>
        <end position="62"/>
    </location>
</feature>
<evidence type="ECO:0000313" key="2">
    <source>
        <dbReference type="Proteomes" id="UP000046393"/>
    </source>
</evidence>
<dbReference type="AlphaFoldDB" id="A0A0N5AN90"/>
<keyword evidence="1" id="KW-0812">Transmembrane</keyword>
<protein>
    <submittedName>
        <fullName evidence="3">7TM GPCR serpentine receptor class x (Srx) domain-containing protein</fullName>
    </submittedName>
</protein>
<dbReference type="WBParaSite" id="SMUV_0000607001-mRNA-1">
    <property type="protein sequence ID" value="SMUV_0000607001-mRNA-1"/>
    <property type="gene ID" value="SMUV_0000607001"/>
</dbReference>
<keyword evidence="2" id="KW-1185">Reference proteome</keyword>
<feature type="transmembrane region" description="Helical" evidence="1">
    <location>
        <begin position="9"/>
        <end position="37"/>
    </location>
</feature>
<keyword evidence="1" id="KW-0472">Membrane</keyword>
<accession>A0A0N5AN90</accession>
<keyword evidence="1" id="KW-1133">Transmembrane helix</keyword>
<sequence>MLNIIKASFLINCFFAFRSINLFNFFCLVFEIFASLANSRFRLASNFFWFTGFPIFFTTLTYKYNLLTACE</sequence>
<dbReference type="Proteomes" id="UP000046393">
    <property type="component" value="Unplaced"/>
</dbReference>
<reference evidence="3" key="1">
    <citation type="submission" date="2017-02" db="UniProtKB">
        <authorList>
            <consortium name="WormBaseParasite"/>
        </authorList>
    </citation>
    <scope>IDENTIFICATION</scope>
</reference>
<organism evidence="2 3">
    <name type="scientific">Syphacia muris</name>
    <dbReference type="NCBI Taxonomy" id="451379"/>
    <lineage>
        <taxon>Eukaryota</taxon>
        <taxon>Metazoa</taxon>
        <taxon>Ecdysozoa</taxon>
        <taxon>Nematoda</taxon>
        <taxon>Chromadorea</taxon>
        <taxon>Rhabditida</taxon>
        <taxon>Spirurina</taxon>
        <taxon>Oxyuridomorpha</taxon>
        <taxon>Oxyuroidea</taxon>
        <taxon>Oxyuridae</taxon>
        <taxon>Syphacia</taxon>
    </lineage>
</organism>